<keyword evidence="2" id="KW-1185">Reference proteome</keyword>
<organism evidence="1 2">
    <name type="scientific">Anaerotruncus colihominis DSM 17241</name>
    <dbReference type="NCBI Taxonomy" id="445972"/>
    <lineage>
        <taxon>Bacteria</taxon>
        <taxon>Bacillati</taxon>
        <taxon>Bacillota</taxon>
        <taxon>Clostridia</taxon>
        <taxon>Eubacteriales</taxon>
        <taxon>Oscillospiraceae</taxon>
        <taxon>Anaerotruncus</taxon>
    </lineage>
</organism>
<dbReference type="Proteomes" id="UP000003803">
    <property type="component" value="Unassembled WGS sequence"/>
</dbReference>
<dbReference type="EMBL" id="ABGD02000024">
    <property type="protein sequence ID" value="EDS10256.1"/>
    <property type="molecule type" value="Genomic_DNA"/>
</dbReference>
<name>B0PE67_9FIRM</name>
<dbReference type="AlphaFoldDB" id="B0PE67"/>
<dbReference type="eggNOG" id="COG1408">
    <property type="taxonomic scope" value="Bacteria"/>
</dbReference>
<dbReference type="RefSeq" id="WP_006875756.1">
    <property type="nucleotide sequence ID" value="NZ_DS544185.1"/>
</dbReference>
<evidence type="ECO:0000313" key="1">
    <source>
        <dbReference type="EMBL" id="EDS10256.1"/>
    </source>
</evidence>
<proteinExistence type="predicted"/>
<reference evidence="1" key="1">
    <citation type="submission" date="2007-11" db="EMBL/GenBank/DDBJ databases">
        <authorList>
            <person name="Fulton L."/>
            <person name="Clifton S."/>
            <person name="Fulton B."/>
            <person name="Xu J."/>
            <person name="Minx P."/>
            <person name="Pepin K.H."/>
            <person name="Johnson M."/>
            <person name="Thiruvilangam P."/>
            <person name="Bhonagiri V."/>
            <person name="Nash W.E."/>
            <person name="Mardis E.R."/>
            <person name="Wilson R.K."/>
        </authorList>
    </citation>
    <scope>NUCLEOTIDE SEQUENCE [LARGE SCALE GENOMIC DNA]</scope>
    <source>
        <strain evidence="1">DSM 17241</strain>
    </source>
</reference>
<evidence type="ECO:0000313" key="2">
    <source>
        <dbReference type="Proteomes" id="UP000003803"/>
    </source>
</evidence>
<dbReference type="SUPFAM" id="SSF56300">
    <property type="entry name" value="Metallo-dependent phosphatases"/>
    <property type="match status" value="1"/>
</dbReference>
<dbReference type="HOGENOM" id="CLU_074814_1_1_9"/>
<protein>
    <recommendedName>
        <fullName evidence="3">Calcineurin-like phosphoesterase domain-containing protein</fullName>
    </recommendedName>
</protein>
<dbReference type="Gene3D" id="3.60.21.10">
    <property type="match status" value="1"/>
</dbReference>
<dbReference type="InterPro" id="IPR029052">
    <property type="entry name" value="Metallo-depent_PP-like"/>
</dbReference>
<accession>B0PE67</accession>
<reference evidence="1" key="2">
    <citation type="submission" date="2013-09" db="EMBL/GenBank/DDBJ databases">
        <title>Draft genome sequence of Anaerotruncus colihominis(DSM 17241).</title>
        <authorList>
            <person name="Sudarsanam P."/>
            <person name="Ley R."/>
            <person name="Guruge J."/>
            <person name="Turnbaugh P.J."/>
            <person name="Mahowald M."/>
            <person name="Liep D."/>
            <person name="Gordon J."/>
        </authorList>
    </citation>
    <scope>NUCLEOTIDE SEQUENCE</scope>
    <source>
        <strain evidence="1">DSM 17241</strain>
    </source>
</reference>
<sequence>MIILGDVGFNVFGDARDCYNKYHINSLGFTVFCVNGNHKMRPYDIKTYKMKEYNGGLVWYENEFPNLLFAKDGEVYDLGGMKCMVIGGAYSIDKPIRIAMGYPWFGNEQPSSEIKCFVEQRLSQRDNKIDVILSHTCPLKYESSEVFLSGIDQSTVDKSTEKWFDRIEETIGYKKWFCGHYHTSKKIDKIQFMFEEFLELS</sequence>
<evidence type="ECO:0008006" key="3">
    <source>
        <dbReference type="Google" id="ProtNLM"/>
    </source>
</evidence>
<comment type="caution">
    <text evidence="1">The sequence shown here is derived from an EMBL/GenBank/DDBJ whole genome shotgun (WGS) entry which is preliminary data.</text>
</comment>
<gene>
    <name evidence="1" type="ORF">ANACOL_02852</name>
</gene>